<feature type="region of interest" description="Disordered" evidence="11">
    <location>
        <begin position="659"/>
        <end position="744"/>
    </location>
</feature>
<dbReference type="InterPro" id="IPR033388">
    <property type="entry name" value="BAF250_C"/>
</dbReference>
<feature type="compositionally biased region" description="Low complexity" evidence="11">
    <location>
        <begin position="667"/>
        <end position="683"/>
    </location>
</feature>
<feature type="compositionally biased region" description="Polar residues" evidence="11">
    <location>
        <begin position="161"/>
        <end position="176"/>
    </location>
</feature>
<dbReference type="SMART" id="SM01014">
    <property type="entry name" value="ARID"/>
    <property type="match status" value="1"/>
</dbReference>
<evidence type="ECO:0000256" key="3">
    <source>
        <dbReference type="ARBA" id="ARBA00022553"/>
    </source>
</evidence>
<dbReference type="Gene3D" id="1.25.10.10">
    <property type="entry name" value="Leucine-rich Repeat Variant"/>
    <property type="match status" value="1"/>
</dbReference>
<dbReference type="GO" id="GO:0016514">
    <property type="term" value="C:SWI/SNF complex"/>
    <property type="evidence" value="ECO:0007669"/>
    <property type="project" value="InterPro"/>
</dbReference>
<evidence type="ECO:0000256" key="8">
    <source>
        <dbReference type="ARBA" id="ARBA00023125"/>
    </source>
</evidence>
<dbReference type="GO" id="GO:0003677">
    <property type="term" value="F:DNA binding"/>
    <property type="evidence" value="ECO:0007669"/>
    <property type="project" value="UniProtKB-KW"/>
</dbReference>
<dbReference type="Gene3D" id="1.10.150.60">
    <property type="entry name" value="ARID DNA-binding domain"/>
    <property type="match status" value="1"/>
</dbReference>
<name>A0A4U5VJX1_COLLU</name>
<feature type="compositionally biased region" description="Low complexity" evidence="11">
    <location>
        <begin position="815"/>
        <end position="826"/>
    </location>
</feature>
<dbReference type="STRING" id="240159.A0A4U5VJX1"/>
<evidence type="ECO:0000256" key="6">
    <source>
        <dbReference type="ARBA" id="ARBA00022990"/>
    </source>
</evidence>
<feature type="domain" description="ARID" evidence="12">
    <location>
        <begin position="1019"/>
        <end position="1110"/>
    </location>
</feature>
<keyword evidence="7" id="KW-0805">Transcription regulation</keyword>
<dbReference type="PROSITE" id="PS51011">
    <property type="entry name" value="ARID"/>
    <property type="match status" value="1"/>
</dbReference>
<feature type="region of interest" description="Disordered" evidence="11">
    <location>
        <begin position="762"/>
        <end position="856"/>
    </location>
</feature>
<dbReference type="GO" id="GO:0007399">
    <property type="term" value="P:nervous system development"/>
    <property type="evidence" value="ECO:0007669"/>
    <property type="project" value="UniProtKB-KW"/>
</dbReference>
<dbReference type="GO" id="GO:0006338">
    <property type="term" value="P:chromatin remodeling"/>
    <property type="evidence" value="ECO:0007669"/>
    <property type="project" value="InterPro"/>
</dbReference>
<evidence type="ECO:0000313" key="13">
    <source>
        <dbReference type="EMBL" id="TKS88673.1"/>
    </source>
</evidence>
<dbReference type="SMART" id="SM00501">
    <property type="entry name" value="BRIGHT"/>
    <property type="match status" value="1"/>
</dbReference>
<dbReference type="CDD" id="cd16876">
    <property type="entry name" value="ARID_ARID1A"/>
    <property type="match status" value="1"/>
</dbReference>
<keyword evidence="2" id="KW-0488">Methylation</keyword>
<feature type="region of interest" description="Disordered" evidence="11">
    <location>
        <begin position="379"/>
        <end position="581"/>
    </location>
</feature>
<dbReference type="InterPro" id="IPR030094">
    <property type="entry name" value="ARID1A_ARID_BRIGHT_DNA-bd"/>
</dbReference>
<feature type="region of interest" description="Disordered" evidence="11">
    <location>
        <begin position="984"/>
        <end position="1006"/>
    </location>
</feature>
<feature type="compositionally biased region" description="Low complexity" evidence="11">
    <location>
        <begin position="1382"/>
        <end position="1398"/>
    </location>
</feature>
<feature type="compositionally biased region" description="Gly residues" evidence="11">
    <location>
        <begin position="416"/>
        <end position="428"/>
    </location>
</feature>
<evidence type="ECO:0000256" key="9">
    <source>
        <dbReference type="ARBA" id="ARBA00023163"/>
    </source>
</evidence>
<dbReference type="FunFam" id="1.10.150.60:FF:000002">
    <property type="entry name" value="AT-rich interactive domain-containing protein 1B"/>
    <property type="match status" value="1"/>
</dbReference>
<keyword evidence="3" id="KW-0597">Phosphoprotein</keyword>
<keyword evidence="10" id="KW-0539">Nucleus</keyword>
<feature type="compositionally biased region" description="Low complexity" evidence="11">
    <location>
        <begin position="73"/>
        <end position="101"/>
    </location>
</feature>
<reference evidence="13 14" key="1">
    <citation type="submission" date="2019-01" db="EMBL/GenBank/DDBJ databases">
        <title>Genome Assembly of Collichthys lucidus.</title>
        <authorList>
            <person name="Cai M."/>
            <person name="Xiao S."/>
        </authorList>
    </citation>
    <scope>NUCLEOTIDE SEQUENCE [LARGE SCALE GENOMIC DNA]</scope>
    <source>
        <strain evidence="13">JT15FE1705JMU</strain>
        <tissue evidence="13">Muscle</tissue>
    </source>
</reference>
<feature type="compositionally biased region" description="Low complexity" evidence="11">
    <location>
        <begin position="708"/>
        <end position="718"/>
    </location>
</feature>
<sequence length="2281" mass="245262">MAAQVASVATLNTSPPSELKKPDRDPQEESVPGEKQHENKEPGPDGGSPGQKELQDGTDAGNAGGGGDPDMKNGNGNLPRVNNNSSNQNDTGGPEGNNHPGMGHHHPGPFPPPPYGYNQHYSRAPFHQHGGQQSPGMAAASGPGMMDPYPPNSHEHGYPNHYNNYSPFQNRTSYQGQGYGAMNSPRNNNQPPAAGGQPGKQQPAGGTTAMAASYNNQRYNMGNQQPTSTPTLNQLLTSPSSARSYPNYPQGDYNNQEGANKGPGDMGSSQYAGVHPGWQQRTHHPPPMSPGNTGQPPNRNQPEGEKKNPKQKKPSGPVTLPARAMRISPSPSRPRSAFHHPPASVPTCLQLRGGLSSSHRRHFHFLKLIFIETLPDVSAVTPPSPMDQVGKMRGQPYGGPNPYSQQQQGPPAGPGPQQGGSYPGQGYGPPGPQRYPMGMQGRTPGAMGTMQCQPMDNRGPVATASRARPTTVSTARRLTLASNNRRILANPRAALELPTPSRATLHSLPANTGSQDPPTNNPKVPMAPLQELSQDSFSSQSSAPPSNQPMTSNKSSQEDSMQGRPSSLPLDASTEMQVGPFGAGLESSATPTCLLSAKGPEAECVIKVLLVVQELLLLQGGGGGGGGGGGTRLCPVVNTVLQFSALKFHDLSGSIDDLPTGTEGALSPGVSTSGVSSSQGEQSNPAQSPFSPHTSPHLPGIRGPSPSPVGSPASVTPSRTGPLSPAAVPGNQMPPRPPSVQSDSIMHSSMNQSAMGQDRVYMRNPQMPPYGSPGQPGSALSPRQSSGGQIHSGMGPYPQNNSMGNYGPQGGQYGPQGYPRQPGYTGMPNANYPSGPGMSGTMNPMPGQGSGAPYGSIPPGRIGPGQMGARPYGPAMASNMAGMPPQVASGMCPPPGMNRKDGGPSMHHGPTNSIHNRPPGYPNMSPGMMGSGSPYGPGMNSMHGMMNQGGPGPYPMGANMANNTPGMAPSTEFGMEKMNPAQKMNNKVEGTPKPESKKKSSSSTITNEKITRLYELGPEPERKMWVDRYLAFAEEKAMGMNNLPAVGRKPLDLFRLYISVKEIGGLTQVNKNKKWRELATNLNVGTSSSAASSLKKQYIQCLYAFECKIERGEDPPPDFFNTDTKKNQPKIQPPSPAGSGSLQGPQTPQSTSSSMAEGGDLKPPTPASTPHTQMPPMPGVRSSVNLQDPFADGGDPAFSRRNAMTPNSQGYQPGMGGPEMMGRMGPYESNKDPFGGMRKAGEQFMQPGPNSGMGEQYNRGPPGPMANMQMGQRQQYPYGYDRRQEPGMGPDGSMGPGAPQPNMMPSGADTGMYSPSRPPPQQRHDSYTNQFPGQGAPPGGPYPNQQPGMYPQQQPNYKRPVDGGYGPPAKRHEGEMYNVPYSGQQQPGPQPSGPQGQQDMYNQYNAYPGGDRRPPGPQNQFPFPFGRERGPSTAGPNSQSPMPPQMMASPMPSGPDGPQAPMWQGRNEMGYPNYPNRQGPPVPGQGPGYHGMNRSEEMMSSDQRMNHEGQWPSHVNQRQPPFGPGGSGPPMTRPLPSTYQTSQNHIPQVSSPAPMPRPMESRTSPSKSPYMHPGIKVQKAGPPVPASHIGQAPVQQPMIRRDVAFPPGSVEASQPHLKPRRRLTMKDIGTPEAWRVMMSLKSGLLAESTWALDTINILLYDDNSISTFNLCQLPGFLELVVEYFRRCLIEIFDILKEYEVGDPGQRTLIDPNAAEDSDDEIPMPEGEGMDLDEDDEEDEEVEETKPNPDASSLVQVKQEEESSQKHKSSEDEEEEKERESSIKEPNTSTSGSAQDPNLHSEKPRQASKFDKLPIKVVRKKNPFLVNHSSKLGQRQCFDSGLIHWSIGGGDTTEHIQTHFESRMDLLKQRKRTPTATESRKKVQKSPAEKTPPPLPIGAPVTATIDDVLSARPGSVTEEVVRGGAEEQKENGKYLFSINPEIQSRRNIKILEDEPHSKDETPLSTLSDWQDSLARRCICVSNIVRSLSFIPGNDLEMSKHPGLLLLLGRLVLLHHRHPERKQAPVTYEKEEEEDEGVSCERDEWWWDCLEVLRENCLVTLANISGQLDLSIYPESICLPLLDGLLHWAVCPSAEALDPFPTLGPHGSLSPQRLVLETLSKLSIQDNNVDLILATPPFSRLEKLYGSLVRLVGERKVAVCREMAVVLLANLAQGDSLAARAIAVQKGSVGNLLGFLEDSLAATQYQQSQSSLLQMQGAPQFEPTSVDMMRRAARALHALAKVDENHSEFTLYESRLLDISVSPLMNSLVSQVICDVLFLIGQS</sequence>
<feature type="compositionally biased region" description="Basic and acidic residues" evidence="11">
    <location>
        <begin position="18"/>
        <end position="43"/>
    </location>
</feature>
<dbReference type="InterPro" id="IPR001606">
    <property type="entry name" value="ARID_dom"/>
</dbReference>
<dbReference type="Pfam" id="PF01388">
    <property type="entry name" value="ARID"/>
    <property type="match status" value="1"/>
</dbReference>
<dbReference type="InterPro" id="IPR021906">
    <property type="entry name" value="BAF250/Osa"/>
</dbReference>
<dbReference type="Proteomes" id="UP000298787">
    <property type="component" value="Chromosome 20"/>
</dbReference>
<protein>
    <submittedName>
        <fullName evidence="13">AT-rich interactive domain-containing protein 1A</fullName>
    </submittedName>
</protein>
<feature type="region of interest" description="Disordered" evidence="11">
    <location>
        <begin position="898"/>
        <end position="946"/>
    </location>
</feature>
<dbReference type="GO" id="GO:0071565">
    <property type="term" value="C:nBAF complex"/>
    <property type="evidence" value="ECO:0007669"/>
    <property type="project" value="TreeGrafter"/>
</dbReference>
<dbReference type="PANTHER" id="PTHR12656">
    <property type="entry name" value="BRG-1 ASSOCIATED FACTOR 250 BAF250"/>
    <property type="match status" value="1"/>
</dbReference>
<evidence type="ECO:0000256" key="10">
    <source>
        <dbReference type="ARBA" id="ARBA00023242"/>
    </source>
</evidence>
<evidence type="ECO:0000256" key="4">
    <source>
        <dbReference type="ARBA" id="ARBA00022853"/>
    </source>
</evidence>
<feature type="compositionally biased region" description="Low complexity" evidence="11">
    <location>
        <begin position="533"/>
        <end position="549"/>
    </location>
</feature>
<feature type="compositionally biased region" description="Polar residues" evidence="11">
    <location>
        <begin position="213"/>
        <end position="244"/>
    </location>
</feature>
<feature type="compositionally biased region" description="Low complexity" evidence="11">
    <location>
        <begin position="1342"/>
        <end position="1357"/>
    </location>
</feature>
<feature type="compositionally biased region" description="Polar residues" evidence="11">
    <location>
        <begin position="290"/>
        <end position="301"/>
    </location>
</feature>
<evidence type="ECO:0000256" key="2">
    <source>
        <dbReference type="ARBA" id="ARBA00022481"/>
    </source>
</evidence>
<keyword evidence="4" id="KW-0156">Chromatin regulator</keyword>
<dbReference type="GO" id="GO:0035060">
    <property type="term" value="C:brahma complex"/>
    <property type="evidence" value="ECO:0007669"/>
    <property type="project" value="InterPro"/>
</dbReference>
<dbReference type="GO" id="GO:0006357">
    <property type="term" value="P:regulation of transcription by RNA polymerase II"/>
    <property type="evidence" value="ECO:0007669"/>
    <property type="project" value="TreeGrafter"/>
</dbReference>
<keyword evidence="9" id="KW-0804">Transcription</keyword>
<keyword evidence="5" id="KW-0524">Neurogenesis</keyword>
<feature type="compositionally biased region" description="Pro residues" evidence="11">
    <location>
        <begin position="1163"/>
        <end position="1178"/>
    </location>
</feature>
<comment type="subcellular location">
    <subcellularLocation>
        <location evidence="1">Nucleus</location>
    </subcellularLocation>
</comment>
<organism evidence="13 14">
    <name type="scientific">Collichthys lucidus</name>
    <name type="common">Big head croaker</name>
    <name type="synonym">Sciaena lucida</name>
    <dbReference type="NCBI Taxonomy" id="240159"/>
    <lineage>
        <taxon>Eukaryota</taxon>
        <taxon>Metazoa</taxon>
        <taxon>Chordata</taxon>
        <taxon>Craniata</taxon>
        <taxon>Vertebrata</taxon>
        <taxon>Euteleostomi</taxon>
        <taxon>Actinopterygii</taxon>
        <taxon>Neopterygii</taxon>
        <taxon>Teleostei</taxon>
        <taxon>Neoteleostei</taxon>
        <taxon>Acanthomorphata</taxon>
        <taxon>Eupercaria</taxon>
        <taxon>Sciaenidae</taxon>
        <taxon>Collichthys</taxon>
    </lineage>
</organism>
<feature type="region of interest" description="Disordered" evidence="11">
    <location>
        <begin position="1113"/>
        <end position="1494"/>
    </location>
</feature>
<feature type="compositionally biased region" description="Low complexity" evidence="11">
    <location>
        <begin position="321"/>
        <end position="335"/>
    </location>
</feature>
<dbReference type="PANTHER" id="PTHR12656:SF12">
    <property type="entry name" value="AT-RICH INTERACTIVE DOMAIN-CONTAINING PROTEIN 1A"/>
    <property type="match status" value="1"/>
</dbReference>
<feature type="region of interest" description="Disordered" evidence="11">
    <location>
        <begin position="1506"/>
        <end position="1598"/>
    </location>
</feature>
<feature type="compositionally biased region" description="Polar residues" evidence="11">
    <location>
        <begin position="1785"/>
        <end position="1797"/>
    </location>
</feature>
<proteinExistence type="predicted"/>
<evidence type="ECO:0000256" key="1">
    <source>
        <dbReference type="ARBA" id="ARBA00004123"/>
    </source>
</evidence>
<evidence type="ECO:0000259" key="12">
    <source>
        <dbReference type="PROSITE" id="PS51011"/>
    </source>
</evidence>
<feature type="compositionally biased region" description="Polar residues" evidence="11">
    <location>
        <begin position="684"/>
        <end position="694"/>
    </location>
</feature>
<feature type="region of interest" description="Disordered" evidence="11">
    <location>
        <begin position="955"/>
        <end position="974"/>
    </location>
</feature>
<dbReference type="GO" id="GO:0045893">
    <property type="term" value="P:positive regulation of DNA-templated transcription"/>
    <property type="evidence" value="ECO:0007669"/>
    <property type="project" value="TreeGrafter"/>
</dbReference>
<keyword evidence="14" id="KW-1185">Reference proteome</keyword>
<feature type="compositionally biased region" description="Low complexity" evidence="11">
    <location>
        <begin position="1435"/>
        <end position="1451"/>
    </location>
</feature>
<feature type="compositionally biased region" description="Polar residues" evidence="11">
    <location>
        <begin position="468"/>
        <end position="485"/>
    </location>
</feature>
<evidence type="ECO:0000256" key="11">
    <source>
        <dbReference type="SAM" id="MobiDB-lite"/>
    </source>
</evidence>
<feature type="compositionally biased region" description="Polar residues" evidence="11">
    <location>
        <begin position="1535"/>
        <end position="1551"/>
    </location>
</feature>
<feature type="compositionally biased region" description="Polar residues" evidence="11">
    <location>
        <begin position="7"/>
        <end position="16"/>
    </location>
</feature>
<gene>
    <name evidence="13" type="ORF">D9C73_022896</name>
</gene>
<feature type="compositionally biased region" description="Acidic residues" evidence="11">
    <location>
        <begin position="1713"/>
        <end position="1742"/>
    </location>
</feature>
<feature type="region of interest" description="Disordered" evidence="11">
    <location>
        <begin position="1867"/>
        <end position="1899"/>
    </location>
</feature>
<feature type="compositionally biased region" description="Basic and acidic residues" evidence="11">
    <location>
        <begin position="1798"/>
        <end position="1813"/>
    </location>
</feature>
<evidence type="ECO:0000256" key="5">
    <source>
        <dbReference type="ARBA" id="ARBA00022902"/>
    </source>
</evidence>
<dbReference type="Pfam" id="PF12031">
    <property type="entry name" value="BAF250_C"/>
    <property type="match status" value="1"/>
</dbReference>
<dbReference type="SUPFAM" id="SSF46774">
    <property type="entry name" value="ARID-like"/>
    <property type="match status" value="1"/>
</dbReference>
<feature type="region of interest" description="Disordered" evidence="11">
    <location>
        <begin position="1"/>
        <end position="343"/>
    </location>
</feature>
<dbReference type="InterPro" id="IPR036431">
    <property type="entry name" value="ARID_dom_sf"/>
</dbReference>
<accession>A0A4U5VJX1</accession>
<feature type="compositionally biased region" description="Polar residues" evidence="11">
    <location>
        <begin position="550"/>
        <end position="565"/>
    </location>
</feature>
<keyword evidence="6" id="KW-0007">Acetylation</keyword>
<dbReference type="GO" id="GO:0005654">
    <property type="term" value="C:nucleoplasm"/>
    <property type="evidence" value="ECO:0007669"/>
    <property type="project" value="UniProtKB-ARBA"/>
</dbReference>
<feature type="compositionally biased region" description="Low complexity" evidence="11">
    <location>
        <begin position="1145"/>
        <end position="1154"/>
    </location>
</feature>
<dbReference type="InterPro" id="IPR011989">
    <property type="entry name" value="ARM-like"/>
</dbReference>
<feature type="compositionally biased region" description="Basic and acidic residues" evidence="11">
    <location>
        <begin position="1757"/>
        <end position="1769"/>
    </location>
</feature>
<keyword evidence="8" id="KW-0238">DNA-binding</keyword>
<dbReference type="GO" id="GO:0031491">
    <property type="term" value="F:nucleosome binding"/>
    <property type="evidence" value="ECO:0007669"/>
    <property type="project" value="TreeGrafter"/>
</dbReference>
<feature type="compositionally biased region" description="Polar residues" evidence="11">
    <location>
        <begin position="501"/>
        <end position="522"/>
    </location>
</feature>
<feature type="compositionally biased region" description="Low complexity" evidence="11">
    <location>
        <begin position="190"/>
        <end position="206"/>
    </location>
</feature>
<dbReference type="EMBL" id="CM014097">
    <property type="protein sequence ID" value="TKS88673.1"/>
    <property type="molecule type" value="Genomic_DNA"/>
</dbReference>
<evidence type="ECO:0000313" key="14">
    <source>
        <dbReference type="Proteomes" id="UP000298787"/>
    </source>
</evidence>
<feature type="region of interest" description="Disordered" evidence="11">
    <location>
        <begin position="1703"/>
        <end position="1813"/>
    </location>
</feature>
<evidence type="ECO:0000256" key="7">
    <source>
        <dbReference type="ARBA" id="ARBA00023015"/>
    </source>
</evidence>